<sequence>MNNVSGHSLCHYTVSVGSSSCQAYGGSSLKLSSGDLDMCSPLGALFDQVRHAGSSRSSGAPTVME</sequence>
<dbReference type="EMBL" id="JH795158">
    <property type="protein sequence ID" value="ELQ59852.1"/>
    <property type="molecule type" value="Genomic_DNA"/>
</dbReference>
<dbReference type="AlphaFoldDB" id="L7IV64"/>
<accession>L7IV64</accession>
<name>L7IV64_PYRO1</name>
<protein>
    <submittedName>
        <fullName evidence="1">Uncharacterized protein</fullName>
    </submittedName>
</protein>
<gene>
    <name evidence="1" type="ORF">OOW_P131scaffold01327g5</name>
</gene>
<organism>
    <name type="scientific">Pyricularia oryzae (strain P131)</name>
    <name type="common">Rice blast fungus</name>
    <name type="synonym">Magnaporthe oryzae</name>
    <dbReference type="NCBI Taxonomy" id="1143193"/>
    <lineage>
        <taxon>Eukaryota</taxon>
        <taxon>Fungi</taxon>
        <taxon>Dikarya</taxon>
        <taxon>Ascomycota</taxon>
        <taxon>Pezizomycotina</taxon>
        <taxon>Sordariomycetes</taxon>
        <taxon>Sordariomycetidae</taxon>
        <taxon>Magnaporthales</taxon>
        <taxon>Pyriculariaceae</taxon>
        <taxon>Pyricularia</taxon>
    </lineage>
</organism>
<evidence type="ECO:0000313" key="1">
    <source>
        <dbReference type="EMBL" id="ELQ59852.1"/>
    </source>
</evidence>
<proteinExistence type="predicted"/>
<reference evidence="1" key="1">
    <citation type="journal article" date="2012" name="PLoS Genet.">
        <title>Comparative analysis of the genomes of two field isolates of the rice blast fungus Magnaporthe oryzae.</title>
        <authorList>
            <person name="Xue M."/>
            <person name="Yang J."/>
            <person name="Li Z."/>
            <person name="Hu S."/>
            <person name="Yao N."/>
            <person name="Dean R.A."/>
            <person name="Zhao W."/>
            <person name="Shen M."/>
            <person name="Zhang H."/>
            <person name="Li C."/>
            <person name="Liu L."/>
            <person name="Cao L."/>
            <person name="Xu X."/>
            <person name="Xing Y."/>
            <person name="Hsiang T."/>
            <person name="Zhang Z."/>
            <person name="Xu J.R."/>
            <person name="Peng Y.L."/>
        </authorList>
    </citation>
    <scope>NUCLEOTIDE SEQUENCE [LARGE SCALE GENOMIC DNA]</scope>
    <source>
        <strain evidence="1">P131</strain>
    </source>
</reference>